<feature type="domain" description="Aldehyde dehydrogenase" evidence="3">
    <location>
        <begin position="13"/>
        <end position="473"/>
    </location>
</feature>
<keyword evidence="5" id="KW-1185">Reference proteome</keyword>
<dbReference type="InterPro" id="IPR016162">
    <property type="entry name" value="Ald_DH_N"/>
</dbReference>
<dbReference type="GO" id="GO:0047533">
    <property type="term" value="F:2,5-dioxovalerate dehydrogenase (NADP+) activity"/>
    <property type="evidence" value="ECO:0007669"/>
    <property type="project" value="UniProtKB-EC"/>
</dbReference>
<dbReference type="InterPro" id="IPR015590">
    <property type="entry name" value="Aldehyde_DH_dom"/>
</dbReference>
<evidence type="ECO:0000259" key="3">
    <source>
        <dbReference type="Pfam" id="PF00171"/>
    </source>
</evidence>
<evidence type="ECO:0000256" key="1">
    <source>
        <dbReference type="ARBA" id="ARBA00009986"/>
    </source>
</evidence>
<dbReference type="CDD" id="cd07103">
    <property type="entry name" value="ALDH_F5_SSADH_GabD"/>
    <property type="match status" value="1"/>
</dbReference>
<dbReference type="Gene3D" id="3.40.605.10">
    <property type="entry name" value="Aldehyde Dehydrogenase, Chain A, domain 1"/>
    <property type="match status" value="1"/>
</dbReference>
<dbReference type="SUPFAM" id="SSF53720">
    <property type="entry name" value="ALDH-like"/>
    <property type="match status" value="1"/>
</dbReference>
<dbReference type="Gene3D" id="3.40.309.10">
    <property type="entry name" value="Aldehyde Dehydrogenase, Chain A, domain 2"/>
    <property type="match status" value="1"/>
</dbReference>
<dbReference type="InterPro" id="IPR016163">
    <property type="entry name" value="Ald_DH_C"/>
</dbReference>
<protein>
    <submittedName>
        <fullName evidence="4">Alpha-ketoglutaric semialdehyde dehydrogenase 1</fullName>
        <ecNumber evidence="4">1.2.1.26</ecNumber>
    </submittedName>
</protein>
<dbReference type="InterPro" id="IPR016161">
    <property type="entry name" value="Ald_DH/histidinol_DH"/>
</dbReference>
<accession>A0ABM8P274</accession>
<proteinExistence type="inferred from homology"/>
<dbReference type="RefSeq" id="WP_201645361.1">
    <property type="nucleotide sequence ID" value="NZ_CAJHCP010000013.1"/>
</dbReference>
<dbReference type="EMBL" id="CAJHCP010000013">
    <property type="protein sequence ID" value="CAD6554134.1"/>
    <property type="molecule type" value="Genomic_DNA"/>
</dbReference>
<comment type="caution">
    <text evidence="4">The sequence shown here is derived from an EMBL/GenBank/DDBJ whole genome shotgun (WGS) entry which is preliminary data.</text>
</comment>
<comment type="similarity">
    <text evidence="1">Belongs to the aldehyde dehydrogenase family.</text>
</comment>
<keyword evidence="2 4" id="KW-0560">Oxidoreductase</keyword>
<dbReference type="EC" id="1.2.1.26" evidence="4"/>
<gene>
    <name evidence="4" type="primary">araE_4</name>
    <name evidence="4" type="ORF">LMG28140_05441</name>
</gene>
<evidence type="ECO:0000313" key="5">
    <source>
        <dbReference type="Proteomes" id="UP000598032"/>
    </source>
</evidence>
<dbReference type="Proteomes" id="UP000598032">
    <property type="component" value="Unassembled WGS sequence"/>
</dbReference>
<organism evidence="4 5">
    <name type="scientific">Paraburkholderia metrosideri</name>
    <dbReference type="NCBI Taxonomy" id="580937"/>
    <lineage>
        <taxon>Bacteria</taxon>
        <taxon>Pseudomonadati</taxon>
        <taxon>Pseudomonadota</taxon>
        <taxon>Betaproteobacteria</taxon>
        <taxon>Burkholderiales</taxon>
        <taxon>Burkholderiaceae</taxon>
        <taxon>Paraburkholderia</taxon>
    </lineage>
</organism>
<dbReference type="PANTHER" id="PTHR43353:SF5">
    <property type="entry name" value="SUCCINATE-SEMIALDEHYDE DEHYDROGENASE, MITOCHONDRIAL"/>
    <property type="match status" value="1"/>
</dbReference>
<evidence type="ECO:0000313" key="4">
    <source>
        <dbReference type="EMBL" id="CAD6554134.1"/>
    </source>
</evidence>
<dbReference type="Pfam" id="PF00171">
    <property type="entry name" value="Aldedh"/>
    <property type="match status" value="1"/>
</dbReference>
<sequence>MYDDHGLFIDGEWRRASSGATVPVINPFDGSTLGAIPSASSRDLDDALEAAQRGFRAWRAVPGWDRAALLRRIADEIRHRATDGARLMTLETGKPLAESKGEFNAMADQFDWYAGDACRVFGHTLDGRDAATRLHVRFDPVGPVAAFTAWNFPGLLPARKIAPALAAGCSIVIKPSEEAPSATYVIVEAALAAGLPRGVLNVVTGDPPAISAHLIGSPVIRKVSLTGSVPVGKQILRMCADGVKRVSMELGGHAPVLVFEDADPVAVGTLCARTKFRNAGQVCISPSRFYVHQSIKAAFEQAMADVASGLRIGNGLAAETEFGPMTNERGRARALTLVDDAVKKGATLRAGGRIPPELTSGFFFQPTVLADVPEHADIMTCEPFAPVAPIASFSSFDEVIGRANNVPFGLAAYVFSNSLSVATRASEALESGMVGVNDMLLASAEIPFGGAKESGIGREGGQLGIRDYLEPKYIKFRLQ</sequence>
<name>A0ABM8P274_9BURK</name>
<reference evidence="4 5" key="1">
    <citation type="submission" date="2020-10" db="EMBL/GenBank/DDBJ databases">
        <authorList>
            <person name="Peeters C."/>
        </authorList>
    </citation>
    <scope>NUCLEOTIDE SEQUENCE [LARGE SCALE GENOMIC DNA]</scope>
    <source>
        <strain evidence="4 5">LMG 28140</strain>
    </source>
</reference>
<dbReference type="PANTHER" id="PTHR43353">
    <property type="entry name" value="SUCCINATE-SEMIALDEHYDE DEHYDROGENASE, MITOCHONDRIAL"/>
    <property type="match status" value="1"/>
</dbReference>
<evidence type="ECO:0000256" key="2">
    <source>
        <dbReference type="ARBA" id="ARBA00023002"/>
    </source>
</evidence>
<dbReference type="InterPro" id="IPR050740">
    <property type="entry name" value="Aldehyde_DH_Superfamily"/>
</dbReference>